<dbReference type="Proteomes" id="UP001148737">
    <property type="component" value="Unassembled WGS sequence"/>
</dbReference>
<gene>
    <name evidence="1" type="ORF">NLG97_g10895</name>
</gene>
<sequence>MPQQTQGATEHYPSPQTETDQWYQYQAPVEVATIGQLPAYGSGIYDLYGGPKIEFDDPSMQLPSSRIAAI</sequence>
<proteinExistence type="predicted"/>
<keyword evidence="2" id="KW-1185">Reference proteome</keyword>
<dbReference type="EMBL" id="JANAKD010003028">
    <property type="protein sequence ID" value="KAJ3472556.1"/>
    <property type="molecule type" value="Genomic_DNA"/>
</dbReference>
<comment type="caution">
    <text evidence="1">The sequence shown here is derived from an EMBL/GenBank/DDBJ whole genome shotgun (WGS) entry which is preliminary data.</text>
</comment>
<reference evidence="1" key="1">
    <citation type="submission" date="2022-07" db="EMBL/GenBank/DDBJ databases">
        <title>Genome Sequence of Lecanicillium saksenae.</title>
        <authorList>
            <person name="Buettner E."/>
        </authorList>
    </citation>
    <scope>NUCLEOTIDE SEQUENCE</scope>
    <source>
        <strain evidence="1">VT-O1</strain>
    </source>
</reference>
<evidence type="ECO:0000313" key="1">
    <source>
        <dbReference type="EMBL" id="KAJ3472556.1"/>
    </source>
</evidence>
<organism evidence="1 2">
    <name type="scientific">Lecanicillium saksenae</name>
    <dbReference type="NCBI Taxonomy" id="468837"/>
    <lineage>
        <taxon>Eukaryota</taxon>
        <taxon>Fungi</taxon>
        <taxon>Dikarya</taxon>
        <taxon>Ascomycota</taxon>
        <taxon>Pezizomycotina</taxon>
        <taxon>Sordariomycetes</taxon>
        <taxon>Hypocreomycetidae</taxon>
        <taxon>Hypocreales</taxon>
        <taxon>Cordycipitaceae</taxon>
        <taxon>Lecanicillium</taxon>
    </lineage>
</organism>
<evidence type="ECO:0000313" key="2">
    <source>
        <dbReference type="Proteomes" id="UP001148737"/>
    </source>
</evidence>
<accession>A0ACC1QEW0</accession>
<protein>
    <submittedName>
        <fullName evidence="1">Uncharacterized protein</fullName>
    </submittedName>
</protein>
<name>A0ACC1QEW0_9HYPO</name>